<feature type="region of interest" description="Disordered" evidence="4">
    <location>
        <begin position="579"/>
        <end position="640"/>
    </location>
</feature>
<feature type="compositionally biased region" description="Low complexity" evidence="4">
    <location>
        <begin position="585"/>
        <end position="597"/>
    </location>
</feature>
<evidence type="ECO:0000256" key="2">
    <source>
        <dbReference type="ARBA" id="ARBA00023054"/>
    </source>
</evidence>
<protein>
    <recommendedName>
        <fullName evidence="7">Myosin heavy chain</fullName>
    </recommendedName>
</protein>
<sequence length="640" mass="71202">MVAKDRQNKTDSPKVEVGEIDTRAPFQSVKDAVNLFGEGAFSGEKIAIKKIKPQSTERVLVKETKLHLAQKELFKLKERLNSAETTKSGALTELDRTKRTVDDLKKKLEAVNEAKEAAIKASEAVTNQAKVQFENGETKTNGGLKEDLENTKQQYTAVFTELDAAKQELRRIHHDHESALEEQNAAIKQETESALIKKVNLDRAGEISKEIMSVQRAIEQVKLATIKAQQEQEKVYEEKNVQKLAHKAALEESANKLLALRERFDPEKSKDLEARFEETTSEIKRLQTELENAKASDLDSLKTVTLELDGAKESLQKLVEEEISLKNMLESLKTELENVKKEHGELKEKELETESVVGNLNSKLHKSQIELETARVEEAKATGASDEMTSTLHQLVSESENAKLESETMKEKAEELKKEAEAIGVVLSEAESKLKHVLSEVDEAKKAESKALEDIKLVSERTDAARASTSSSGSKITISEEEFEALRRKVAESEKLAEMKVEAAMAQVEAVKASEKEATKKLEATEKEIDDLKAQTEAALKRAEMAEAAKKAVEGELKRWREREQKKAAEAAALILQETQIQQQKTPSVPSTPSYTQSPPPQKPKTKKVLVSNFSGIFQRKKSQVDGGSSPSYLPGEKPV</sequence>
<name>A0AAP0DGW3_9ASTR</name>
<dbReference type="GO" id="GO:0005829">
    <property type="term" value="C:cytosol"/>
    <property type="evidence" value="ECO:0007669"/>
    <property type="project" value="TreeGrafter"/>
</dbReference>
<gene>
    <name evidence="5" type="ORF">SSX86_006853</name>
</gene>
<dbReference type="PANTHER" id="PTHR32054:SF93">
    <property type="entry name" value="WEB FAMILY"/>
    <property type="match status" value="1"/>
</dbReference>
<reference evidence="5 6" key="1">
    <citation type="submission" date="2024-04" db="EMBL/GenBank/DDBJ databases">
        <title>The reference genome of an endangered Asteraceae, Deinandra increscens subsp. villosa, native to the Central Coast of California.</title>
        <authorList>
            <person name="Guilliams M."/>
            <person name="Hasenstab-Lehman K."/>
            <person name="Meyer R."/>
            <person name="Mcevoy S."/>
        </authorList>
    </citation>
    <scope>NUCLEOTIDE SEQUENCE [LARGE SCALE GENOMIC DNA]</scope>
    <source>
        <tissue evidence="5">Leaf</tissue>
    </source>
</reference>
<dbReference type="EMBL" id="JBCNJP010000008">
    <property type="protein sequence ID" value="KAK9074256.1"/>
    <property type="molecule type" value="Genomic_DNA"/>
</dbReference>
<dbReference type="GO" id="GO:0009904">
    <property type="term" value="P:chloroplast accumulation movement"/>
    <property type="evidence" value="ECO:0007669"/>
    <property type="project" value="TreeGrafter"/>
</dbReference>
<feature type="compositionally biased region" description="Basic and acidic residues" evidence="4">
    <location>
        <begin position="400"/>
        <end position="415"/>
    </location>
</feature>
<keyword evidence="2 3" id="KW-0175">Coiled coil</keyword>
<feature type="coiled-coil region" evidence="3">
    <location>
        <begin position="66"/>
        <end position="182"/>
    </location>
</feature>
<feature type="region of interest" description="Disordered" evidence="4">
    <location>
        <begin position="396"/>
        <end position="415"/>
    </location>
</feature>
<evidence type="ECO:0000256" key="4">
    <source>
        <dbReference type="SAM" id="MobiDB-lite"/>
    </source>
</evidence>
<feature type="coiled-coil region" evidence="3">
    <location>
        <begin position="269"/>
        <end position="349"/>
    </location>
</feature>
<dbReference type="Proteomes" id="UP001408789">
    <property type="component" value="Unassembled WGS sequence"/>
</dbReference>
<feature type="coiled-coil region" evidence="3">
    <location>
        <begin position="476"/>
        <end position="563"/>
    </location>
</feature>
<organism evidence="5 6">
    <name type="scientific">Deinandra increscens subsp. villosa</name>
    <dbReference type="NCBI Taxonomy" id="3103831"/>
    <lineage>
        <taxon>Eukaryota</taxon>
        <taxon>Viridiplantae</taxon>
        <taxon>Streptophyta</taxon>
        <taxon>Embryophyta</taxon>
        <taxon>Tracheophyta</taxon>
        <taxon>Spermatophyta</taxon>
        <taxon>Magnoliopsida</taxon>
        <taxon>eudicotyledons</taxon>
        <taxon>Gunneridae</taxon>
        <taxon>Pentapetalae</taxon>
        <taxon>asterids</taxon>
        <taxon>campanulids</taxon>
        <taxon>Asterales</taxon>
        <taxon>Asteraceae</taxon>
        <taxon>Asteroideae</taxon>
        <taxon>Heliantheae alliance</taxon>
        <taxon>Madieae</taxon>
        <taxon>Madiinae</taxon>
        <taxon>Deinandra</taxon>
    </lineage>
</organism>
<evidence type="ECO:0000313" key="5">
    <source>
        <dbReference type="EMBL" id="KAK9074256.1"/>
    </source>
</evidence>
<evidence type="ECO:0000313" key="6">
    <source>
        <dbReference type="Proteomes" id="UP001408789"/>
    </source>
</evidence>
<dbReference type="AlphaFoldDB" id="A0AAP0DGW3"/>
<keyword evidence="6" id="KW-1185">Reference proteome</keyword>
<evidence type="ECO:0000256" key="1">
    <source>
        <dbReference type="ARBA" id="ARBA00005485"/>
    </source>
</evidence>
<accession>A0AAP0DGW3</accession>
<comment type="similarity">
    <text evidence="1">Belongs to the WEB family.</text>
</comment>
<dbReference type="PANTHER" id="PTHR32054">
    <property type="entry name" value="HEAVY CHAIN, PUTATIVE, EXPRESSED-RELATED-RELATED"/>
    <property type="match status" value="1"/>
</dbReference>
<evidence type="ECO:0000256" key="3">
    <source>
        <dbReference type="SAM" id="Coils"/>
    </source>
</evidence>
<proteinExistence type="inferred from homology"/>
<dbReference type="Pfam" id="PF05701">
    <property type="entry name" value="WEMBL"/>
    <property type="match status" value="1"/>
</dbReference>
<evidence type="ECO:0008006" key="7">
    <source>
        <dbReference type="Google" id="ProtNLM"/>
    </source>
</evidence>
<dbReference type="InterPro" id="IPR008545">
    <property type="entry name" value="Web"/>
</dbReference>
<dbReference type="GO" id="GO:0009903">
    <property type="term" value="P:chloroplast avoidance movement"/>
    <property type="evidence" value="ECO:0007669"/>
    <property type="project" value="TreeGrafter"/>
</dbReference>
<comment type="caution">
    <text evidence="5">The sequence shown here is derived from an EMBL/GenBank/DDBJ whole genome shotgun (WGS) entry which is preliminary data.</text>
</comment>